<dbReference type="EMBL" id="SNSC02000002">
    <property type="protein sequence ID" value="TID26688.1"/>
    <property type="molecule type" value="Genomic_DNA"/>
</dbReference>
<feature type="compositionally biased region" description="Polar residues" evidence="1">
    <location>
        <begin position="92"/>
        <end position="104"/>
    </location>
</feature>
<protein>
    <submittedName>
        <fullName evidence="2">Uncharacterized protein</fullName>
    </submittedName>
</protein>
<reference evidence="2 3" key="1">
    <citation type="submission" date="2019-04" db="EMBL/GenBank/DDBJ databases">
        <title>High contiguity whole genome sequence and gene annotation resource for two Venturia nashicola isolates.</title>
        <authorList>
            <person name="Prokchorchik M."/>
            <person name="Won K."/>
            <person name="Lee Y."/>
            <person name="Choi E.D."/>
            <person name="Segonzac C."/>
            <person name="Sohn K.H."/>
        </authorList>
    </citation>
    <scope>NUCLEOTIDE SEQUENCE [LARGE SCALE GENOMIC DNA]</scope>
    <source>
        <strain evidence="2 3">PRI2</strain>
    </source>
</reference>
<proteinExistence type="predicted"/>
<accession>A0A4Z1PBC3</accession>
<dbReference type="AlphaFoldDB" id="A0A4Z1PBC3"/>
<keyword evidence="3" id="KW-1185">Reference proteome</keyword>
<evidence type="ECO:0000313" key="2">
    <source>
        <dbReference type="EMBL" id="TID26688.1"/>
    </source>
</evidence>
<name>A0A4Z1PBC3_9PEZI</name>
<feature type="region of interest" description="Disordered" evidence="1">
    <location>
        <begin position="71"/>
        <end position="113"/>
    </location>
</feature>
<organism evidence="2 3">
    <name type="scientific">Venturia nashicola</name>
    <dbReference type="NCBI Taxonomy" id="86259"/>
    <lineage>
        <taxon>Eukaryota</taxon>
        <taxon>Fungi</taxon>
        <taxon>Dikarya</taxon>
        <taxon>Ascomycota</taxon>
        <taxon>Pezizomycotina</taxon>
        <taxon>Dothideomycetes</taxon>
        <taxon>Pleosporomycetidae</taxon>
        <taxon>Venturiales</taxon>
        <taxon>Venturiaceae</taxon>
        <taxon>Venturia</taxon>
    </lineage>
</organism>
<evidence type="ECO:0000256" key="1">
    <source>
        <dbReference type="SAM" id="MobiDB-lite"/>
    </source>
</evidence>
<evidence type="ECO:0000313" key="3">
    <source>
        <dbReference type="Proteomes" id="UP000298493"/>
    </source>
</evidence>
<sequence length="113" mass="12698">MSEPDEYFHSFQLGRSEASSTTRYDFRSREMFSITKINPQDADVAHALELAWFSFTDFGPAIRPQRMPHAEEISGESDVDRWGAGARPDQLGPTQLHSRSSTRSGEMMASALD</sequence>
<gene>
    <name evidence="2" type="ORF">E6O75_ATG01181</name>
</gene>
<comment type="caution">
    <text evidence="2">The sequence shown here is derived from an EMBL/GenBank/DDBJ whole genome shotgun (WGS) entry which is preliminary data.</text>
</comment>
<dbReference type="Proteomes" id="UP000298493">
    <property type="component" value="Unassembled WGS sequence"/>
</dbReference>